<comment type="caution">
    <text evidence="1">The sequence shown here is derived from an EMBL/GenBank/DDBJ whole genome shotgun (WGS) entry which is preliminary data.</text>
</comment>
<dbReference type="Proteomes" id="UP001602058">
    <property type="component" value="Unassembled WGS sequence"/>
</dbReference>
<protein>
    <recommendedName>
        <fullName evidence="3">HEAT repeat domain-containing protein</fullName>
    </recommendedName>
</protein>
<dbReference type="RefSeq" id="WP_351087454.1">
    <property type="nucleotide sequence ID" value="NZ_JBEOZG010000052.1"/>
</dbReference>
<proteinExistence type="predicted"/>
<gene>
    <name evidence="1" type="ORF">ACFY1D_39220</name>
</gene>
<keyword evidence="2" id="KW-1185">Reference proteome</keyword>
<sequence length="149" mass="16249">MDQARSEAEVSERTGLAAARLLSALGRGTEEWAGRVRQWVSASPAQRQQAAAAIQRAWQSPLWAETVSSLLATDIDAASRDALLAGIVLPGLDTDLPDDPEPRRTALAPLVTDPNASVRAFALDALRRLDAIEEEACRQEADFRRGYRR</sequence>
<evidence type="ECO:0000313" key="1">
    <source>
        <dbReference type="EMBL" id="MFF4527402.1"/>
    </source>
</evidence>
<accession>A0ABW6UW60</accession>
<name>A0ABW6UW60_9ACTN</name>
<reference evidence="1 2" key="1">
    <citation type="submission" date="2024-10" db="EMBL/GenBank/DDBJ databases">
        <title>The Natural Products Discovery Center: Release of the First 8490 Sequenced Strains for Exploring Actinobacteria Biosynthetic Diversity.</title>
        <authorList>
            <person name="Kalkreuter E."/>
            <person name="Kautsar S.A."/>
            <person name="Yang D."/>
            <person name="Bader C.D."/>
            <person name="Teijaro C.N."/>
            <person name="Fluegel L."/>
            <person name="Davis C.M."/>
            <person name="Simpson J.R."/>
            <person name="Lauterbach L."/>
            <person name="Steele A.D."/>
            <person name="Gui C."/>
            <person name="Meng S."/>
            <person name="Li G."/>
            <person name="Viehrig K."/>
            <person name="Ye F."/>
            <person name="Su P."/>
            <person name="Kiefer A.F."/>
            <person name="Nichols A."/>
            <person name="Cepeda A.J."/>
            <person name="Yan W."/>
            <person name="Fan B."/>
            <person name="Jiang Y."/>
            <person name="Adhikari A."/>
            <person name="Zheng C.-J."/>
            <person name="Schuster L."/>
            <person name="Cowan T.M."/>
            <person name="Smanski M.J."/>
            <person name="Chevrette M.G."/>
            <person name="De Carvalho L.P.S."/>
            <person name="Shen B."/>
        </authorList>
    </citation>
    <scope>NUCLEOTIDE SEQUENCE [LARGE SCALE GENOMIC DNA]</scope>
    <source>
        <strain evidence="1 2">NPDC001390</strain>
    </source>
</reference>
<evidence type="ECO:0000313" key="2">
    <source>
        <dbReference type="Proteomes" id="UP001602058"/>
    </source>
</evidence>
<evidence type="ECO:0008006" key="3">
    <source>
        <dbReference type="Google" id="ProtNLM"/>
    </source>
</evidence>
<organism evidence="1 2">
    <name type="scientific">Streptomyces bluensis</name>
    <dbReference type="NCBI Taxonomy" id="33897"/>
    <lineage>
        <taxon>Bacteria</taxon>
        <taxon>Bacillati</taxon>
        <taxon>Actinomycetota</taxon>
        <taxon>Actinomycetes</taxon>
        <taxon>Kitasatosporales</taxon>
        <taxon>Streptomycetaceae</taxon>
        <taxon>Streptomyces</taxon>
    </lineage>
</organism>
<dbReference type="EMBL" id="JBIAWJ010000037">
    <property type="protein sequence ID" value="MFF4527402.1"/>
    <property type="molecule type" value="Genomic_DNA"/>
</dbReference>